<feature type="transmembrane region" description="Helical" evidence="3">
    <location>
        <begin position="39"/>
        <end position="59"/>
    </location>
</feature>
<feature type="region of interest" description="Disordered" evidence="2">
    <location>
        <begin position="498"/>
        <end position="519"/>
    </location>
</feature>
<evidence type="ECO:0000259" key="4">
    <source>
        <dbReference type="Pfam" id="PF03816"/>
    </source>
</evidence>
<organism evidence="6 7">
    <name type="scientific">Candidatus Komeilibacteria bacterium RIFCSPLOWO2_01_FULL_53_11</name>
    <dbReference type="NCBI Taxonomy" id="1798552"/>
    <lineage>
        <taxon>Bacteria</taxon>
        <taxon>Candidatus Komeiliibacteriota</taxon>
    </lineage>
</organism>
<accession>A0A1G2BVH1</accession>
<comment type="caution">
    <text evidence="6">The sequence shown here is derived from an EMBL/GenBank/DDBJ whole genome shotgun (WGS) entry which is preliminary data.</text>
</comment>
<dbReference type="PANTHER" id="PTHR33392">
    <property type="entry name" value="POLYISOPRENYL-TEICHOIC ACID--PEPTIDOGLYCAN TEICHOIC ACID TRANSFERASE TAGU"/>
    <property type="match status" value="1"/>
</dbReference>
<comment type="similarity">
    <text evidence="1">Belongs to the LytR/CpsA/Psr (LCP) family.</text>
</comment>
<feature type="region of interest" description="Disordered" evidence="2">
    <location>
        <begin position="1"/>
        <end position="35"/>
    </location>
</feature>
<proteinExistence type="inferred from homology"/>
<evidence type="ECO:0008006" key="8">
    <source>
        <dbReference type="Google" id="ProtNLM"/>
    </source>
</evidence>
<dbReference type="Proteomes" id="UP000177349">
    <property type="component" value="Unassembled WGS sequence"/>
</dbReference>
<feature type="domain" description="LytR/CpsA/Psr regulator C-terminal" evidence="5">
    <location>
        <begin position="375"/>
        <end position="440"/>
    </location>
</feature>
<feature type="compositionally biased region" description="Basic and acidic residues" evidence="2">
    <location>
        <begin position="21"/>
        <end position="34"/>
    </location>
</feature>
<dbReference type="NCBIfam" id="TIGR00350">
    <property type="entry name" value="lytR_cpsA_psr"/>
    <property type="match status" value="1"/>
</dbReference>
<dbReference type="Pfam" id="PF13399">
    <property type="entry name" value="LytR_C"/>
    <property type="match status" value="1"/>
</dbReference>
<dbReference type="InterPro" id="IPR027381">
    <property type="entry name" value="LytR/CpsA/Psr_C"/>
</dbReference>
<evidence type="ECO:0000313" key="7">
    <source>
        <dbReference type="Proteomes" id="UP000177349"/>
    </source>
</evidence>
<keyword evidence="3" id="KW-0812">Transmembrane</keyword>
<evidence type="ECO:0000313" key="6">
    <source>
        <dbReference type="EMBL" id="OGY93041.1"/>
    </source>
</evidence>
<feature type="compositionally biased region" description="Polar residues" evidence="2">
    <location>
        <begin position="1"/>
        <end position="16"/>
    </location>
</feature>
<protein>
    <recommendedName>
        <fullName evidence="8">Cell envelope-related transcriptional attenuator domain-containing protein</fullName>
    </recommendedName>
</protein>
<dbReference type="AlphaFoldDB" id="A0A1G2BVH1"/>
<evidence type="ECO:0000256" key="2">
    <source>
        <dbReference type="SAM" id="MobiDB-lite"/>
    </source>
</evidence>
<dbReference type="InterPro" id="IPR050922">
    <property type="entry name" value="LytR/CpsA/Psr_CW_biosynth"/>
</dbReference>
<dbReference type="EMBL" id="MHKN01000002">
    <property type="protein sequence ID" value="OGY93041.1"/>
    <property type="molecule type" value="Genomic_DNA"/>
</dbReference>
<keyword evidence="3" id="KW-1133">Transmembrane helix</keyword>
<dbReference type="PANTHER" id="PTHR33392:SF6">
    <property type="entry name" value="POLYISOPRENYL-TEICHOIC ACID--PEPTIDOGLYCAN TEICHOIC ACID TRANSFERASE TAGU"/>
    <property type="match status" value="1"/>
</dbReference>
<feature type="compositionally biased region" description="Low complexity" evidence="2">
    <location>
        <begin position="498"/>
        <end position="511"/>
    </location>
</feature>
<feature type="domain" description="Cell envelope-related transcriptional attenuator" evidence="4">
    <location>
        <begin position="115"/>
        <end position="274"/>
    </location>
</feature>
<gene>
    <name evidence="6" type="ORF">A3B31_00500</name>
</gene>
<dbReference type="Pfam" id="PF03816">
    <property type="entry name" value="LytR_cpsA_psr"/>
    <property type="match status" value="1"/>
</dbReference>
<reference evidence="6 7" key="1">
    <citation type="journal article" date="2016" name="Nat. Commun.">
        <title>Thousands of microbial genomes shed light on interconnected biogeochemical processes in an aquifer system.</title>
        <authorList>
            <person name="Anantharaman K."/>
            <person name="Brown C.T."/>
            <person name="Hug L.A."/>
            <person name="Sharon I."/>
            <person name="Castelle C.J."/>
            <person name="Probst A.J."/>
            <person name="Thomas B.C."/>
            <person name="Singh A."/>
            <person name="Wilkins M.J."/>
            <person name="Karaoz U."/>
            <person name="Brodie E.L."/>
            <person name="Williams K.H."/>
            <person name="Hubbard S.S."/>
            <person name="Banfield J.F."/>
        </authorList>
    </citation>
    <scope>NUCLEOTIDE SEQUENCE [LARGE SCALE GENOMIC DNA]</scope>
</reference>
<dbReference type="Gene3D" id="3.30.70.2390">
    <property type="match status" value="1"/>
</dbReference>
<dbReference type="InterPro" id="IPR004474">
    <property type="entry name" value="LytR_CpsA_psr"/>
</dbReference>
<evidence type="ECO:0000256" key="3">
    <source>
        <dbReference type="SAM" id="Phobius"/>
    </source>
</evidence>
<evidence type="ECO:0000259" key="5">
    <source>
        <dbReference type="Pfam" id="PF13399"/>
    </source>
</evidence>
<dbReference type="Gene3D" id="3.40.630.190">
    <property type="entry name" value="LCP protein"/>
    <property type="match status" value="1"/>
</dbReference>
<sequence>MFQTENKSFETRSFQSPDLLPEEHRTSDRHEPPPRRQKVLSCFFIVLILLITSCTTIVARSNSNFFVGVKNGFLVRQLTHLFSKDTNLLKGEKEDRINFLLMGIGGPGHDGPYLTDTIILASFKPSTKEASMVSIPRDLIVPTGQGSFMKVNHVYALNQKKGLEEAFRVTKSVIGDTFGVPVHYMGVVDFQGFIELIDAVDGVTVQIDRSFTDYQFPAGPNSTQKIAFEAGTQKMNGTTALKFARSRHGTNGEGSDFARSERQQKIILATKERVASFNTLLNPLKITTLFGLVNEYTRTDIEPWEIVKLIQMTKDIDANKIYNTVMDDSSGYLASGISSADGAYILQPVSGNFFQLQSLVQNIFEDTQLKQEAAKIVIQNGTPVPNAASAVAQHLDQAGIKTLTFGNADKQNYLRTHIYEYTKGEKPRTLAFLQSWFGVGAERNLPVELLPYTVARDLDLKDEKGDYRELDFLIILGEDLKERGSREIIRTLTPEELTSTTTEAFPTSTDSLFVETPDE</sequence>
<evidence type="ECO:0000256" key="1">
    <source>
        <dbReference type="ARBA" id="ARBA00006068"/>
    </source>
</evidence>
<name>A0A1G2BVH1_9BACT</name>
<keyword evidence="3" id="KW-0472">Membrane</keyword>